<dbReference type="OrthoDB" id="248923at2759"/>
<gene>
    <name evidence="1" type="ORF">INT44_000520</name>
</gene>
<keyword evidence="2" id="KW-1185">Reference proteome</keyword>
<protein>
    <submittedName>
        <fullName evidence="1">Uncharacterized protein</fullName>
    </submittedName>
</protein>
<comment type="caution">
    <text evidence="1">The sequence shown here is derived from an EMBL/GenBank/DDBJ whole genome shotgun (WGS) entry which is preliminary data.</text>
</comment>
<name>A0A8H7PMQ7_9FUNG</name>
<accession>A0A8H7PMQ7</accession>
<evidence type="ECO:0000313" key="1">
    <source>
        <dbReference type="EMBL" id="KAG2176041.1"/>
    </source>
</evidence>
<sequence>MQEPKTLQKAIQWIDHTVVPQVTRHAISGAAMIRTEDCALSNGHFVDMVMDVLSERGYHVSFESRTTHIPCKVDMKTGDISLEHRDVYVLNVHFPKHYIQPLEQKFD</sequence>
<dbReference type="AlphaFoldDB" id="A0A8H7PMQ7"/>
<dbReference type="Proteomes" id="UP000612746">
    <property type="component" value="Unassembled WGS sequence"/>
</dbReference>
<dbReference type="EMBL" id="JAEPRA010000014">
    <property type="protein sequence ID" value="KAG2176041.1"/>
    <property type="molecule type" value="Genomic_DNA"/>
</dbReference>
<evidence type="ECO:0000313" key="2">
    <source>
        <dbReference type="Proteomes" id="UP000612746"/>
    </source>
</evidence>
<organism evidence="1 2">
    <name type="scientific">Umbelopsis vinacea</name>
    <dbReference type="NCBI Taxonomy" id="44442"/>
    <lineage>
        <taxon>Eukaryota</taxon>
        <taxon>Fungi</taxon>
        <taxon>Fungi incertae sedis</taxon>
        <taxon>Mucoromycota</taxon>
        <taxon>Mucoromycotina</taxon>
        <taxon>Umbelopsidomycetes</taxon>
        <taxon>Umbelopsidales</taxon>
        <taxon>Umbelopsidaceae</taxon>
        <taxon>Umbelopsis</taxon>
    </lineage>
</organism>
<reference evidence="1" key="1">
    <citation type="submission" date="2020-12" db="EMBL/GenBank/DDBJ databases">
        <title>Metabolic potential, ecology and presence of endohyphal bacteria is reflected in genomic diversity of Mucoromycotina.</title>
        <authorList>
            <person name="Muszewska A."/>
            <person name="Okrasinska A."/>
            <person name="Steczkiewicz K."/>
            <person name="Drgas O."/>
            <person name="Orlowska M."/>
            <person name="Perlinska-Lenart U."/>
            <person name="Aleksandrzak-Piekarczyk T."/>
            <person name="Szatraj K."/>
            <person name="Zielenkiewicz U."/>
            <person name="Pilsyk S."/>
            <person name="Malc E."/>
            <person name="Mieczkowski P."/>
            <person name="Kruszewska J.S."/>
            <person name="Biernat P."/>
            <person name="Pawlowska J."/>
        </authorList>
    </citation>
    <scope>NUCLEOTIDE SEQUENCE</scope>
    <source>
        <strain evidence="1">WA0000051536</strain>
    </source>
</reference>
<proteinExistence type="predicted"/>